<proteinExistence type="predicted"/>
<evidence type="ECO:0000313" key="3">
    <source>
        <dbReference type="Proteomes" id="UP000660554"/>
    </source>
</evidence>
<evidence type="ECO:0000256" key="1">
    <source>
        <dbReference type="SAM" id="MobiDB-lite"/>
    </source>
</evidence>
<dbReference type="InterPro" id="IPR051468">
    <property type="entry name" value="Fungal_SecMetab_SDRs"/>
</dbReference>
<dbReference type="EMBL" id="BNDV01000010">
    <property type="protein sequence ID" value="GHI15307.1"/>
    <property type="molecule type" value="Genomic_DNA"/>
</dbReference>
<dbReference type="InterPro" id="IPR036291">
    <property type="entry name" value="NAD(P)-bd_dom_sf"/>
</dbReference>
<sequence>MDSEHIQICLDLIHRARQLPVDDAQRRQLEQAAGELVRDGRLRRRADARAARAAADAKLLAATATGARDRVMDAALPAPASPASPAAPERGLTVGEYVRLRPGPSAERRMPDRTPDGDGPSPLLNRPQRCYVCKNHYRHVHAFYHQLCPECAGENLAHRTTRTDLTGRRALLTGGRVKIGFQVALMLLRDGAELTVTSRFPQDTVRRFAAVPGAADWWHRLRIAALDLRDPRQVLAFTDHMLAQGLPLDILINNAAQTLRRSPEAYAALSAAESLPAPAALTASQIWTAPGFSVPGPRTAPLPWTAELGPRHRSPYALTGTARTADAPVAAPLPRAAVDEAGLLPETAAANSWTLRLGQIDPTELLEVQLVNAVAPFLLADHLLPLLDASPRPRRYVVNVSAVEGQFTVRNKTSDHPHTNMAKAALNMLTRTSAADLATRGIHTCSVDTGWVTDEKPMPARERHAATGWRPPLDIVDGAARVYHPIVQGEAGAPVHGVLLKDYRQVPW</sequence>
<dbReference type="PANTHER" id="PTHR43544">
    <property type="entry name" value="SHORT-CHAIN DEHYDROGENASE/REDUCTASE"/>
    <property type="match status" value="1"/>
</dbReference>
<feature type="compositionally biased region" description="Basic and acidic residues" evidence="1">
    <location>
        <begin position="106"/>
        <end position="116"/>
    </location>
</feature>
<organism evidence="2 3">
    <name type="scientific">Streptomyces virginiae</name>
    <name type="common">Streptomyces cinnamonensis</name>
    <dbReference type="NCBI Taxonomy" id="1961"/>
    <lineage>
        <taxon>Bacteria</taxon>
        <taxon>Bacillati</taxon>
        <taxon>Actinomycetota</taxon>
        <taxon>Actinomycetes</taxon>
        <taxon>Kitasatosporales</taxon>
        <taxon>Streptomycetaceae</taxon>
        <taxon>Streptomyces</taxon>
    </lineage>
</organism>
<feature type="region of interest" description="Disordered" evidence="1">
    <location>
        <begin position="101"/>
        <end position="122"/>
    </location>
</feature>
<reference evidence="3" key="1">
    <citation type="submission" date="2020-09" db="EMBL/GenBank/DDBJ databases">
        <title>Whole genome shotgun sequence of Streptomyces cinnamonensis NBRC 15873.</title>
        <authorList>
            <person name="Komaki H."/>
            <person name="Tamura T."/>
        </authorList>
    </citation>
    <scope>NUCLEOTIDE SEQUENCE [LARGE SCALE GENOMIC DNA]</scope>
    <source>
        <strain evidence="3">NBRC 15873</strain>
    </source>
</reference>
<accession>A0ABQ3NR90</accession>
<name>A0ABQ3NR90_STRVG</name>
<comment type="caution">
    <text evidence="2">The sequence shown here is derived from an EMBL/GenBank/DDBJ whole genome shotgun (WGS) entry which is preliminary data.</text>
</comment>
<gene>
    <name evidence="2" type="ORF">Scinn_47700</name>
</gene>
<protein>
    <submittedName>
        <fullName evidence="2">Oxidoreductase</fullName>
    </submittedName>
</protein>
<evidence type="ECO:0000313" key="2">
    <source>
        <dbReference type="EMBL" id="GHI15307.1"/>
    </source>
</evidence>
<dbReference type="Gene3D" id="3.40.50.720">
    <property type="entry name" value="NAD(P)-binding Rossmann-like Domain"/>
    <property type="match status" value="2"/>
</dbReference>
<dbReference type="PANTHER" id="PTHR43544:SF2">
    <property type="entry name" value="OXIDOREDUCTASE"/>
    <property type="match status" value="1"/>
</dbReference>
<dbReference type="Proteomes" id="UP000660554">
    <property type="component" value="Unassembled WGS sequence"/>
</dbReference>
<dbReference type="InterPro" id="IPR002347">
    <property type="entry name" value="SDR_fam"/>
</dbReference>
<dbReference type="Pfam" id="PF13561">
    <property type="entry name" value="adh_short_C2"/>
    <property type="match status" value="1"/>
</dbReference>
<keyword evidence="3" id="KW-1185">Reference proteome</keyword>
<dbReference type="SUPFAM" id="SSF51735">
    <property type="entry name" value="NAD(P)-binding Rossmann-fold domains"/>
    <property type="match status" value="1"/>
</dbReference>
<dbReference type="Pfam" id="PF00106">
    <property type="entry name" value="adh_short"/>
    <property type="match status" value="1"/>
</dbReference>